<name>A0A838Y3X2_9HYPH</name>
<dbReference type="GO" id="GO:0006046">
    <property type="term" value="P:N-acetylglucosamine catabolic process"/>
    <property type="evidence" value="ECO:0007669"/>
    <property type="project" value="TreeGrafter"/>
</dbReference>
<dbReference type="Pfam" id="PF07969">
    <property type="entry name" value="Amidohydro_3"/>
    <property type="match status" value="1"/>
</dbReference>
<protein>
    <submittedName>
        <fullName evidence="4">D-aminoacylase</fullName>
    </submittedName>
</protein>
<dbReference type="EMBL" id="JACEON010000022">
    <property type="protein sequence ID" value="MBA4613663.1"/>
    <property type="molecule type" value="Genomic_DNA"/>
</dbReference>
<evidence type="ECO:0000256" key="2">
    <source>
        <dbReference type="ARBA" id="ARBA00022801"/>
    </source>
</evidence>
<dbReference type="Proteomes" id="UP000559404">
    <property type="component" value="Unassembled WGS sequence"/>
</dbReference>
<organism evidence="4 5">
    <name type="scientific">Stappia taiwanensis</name>
    <dbReference type="NCBI Taxonomy" id="992267"/>
    <lineage>
        <taxon>Bacteria</taxon>
        <taxon>Pseudomonadati</taxon>
        <taxon>Pseudomonadota</taxon>
        <taxon>Alphaproteobacteria</taxon>
        <taxon>Hyphomicrobiales</taxon>
        <taxon>Stappiaceae</taxon>
        <taxon>Stappia</taxon>
    </lineage>
</organism>
<dbReference type="Gene3D" id="3.20.20.140">
    <property type="entry name" value="Metal-dependent hydrolases"/>
    <property type="match status" value="1"/>
</dbReference>
<feature type="domain" description="Amidohydrolase 3" evidence="3">
    <location>
        <begin position="49"/>
        <end position="462"/>
    </location>
</feature>
<accession>A0A838Y3X2</accession>
<dbReference type="InterPro" id="IPR032466">
    <property type="entry name" value="Metal_Hydrolase"/>
</dbReference>
<dbReference type="SUPFAM" id="SSF51338">
    <property type="entry name" value="Composite domain of metallo-dependent hydrolases"/>
    <property type="match status" value="1"/>
</dbReference>
<gene>
    <name evidence="4" type="ORF">H1W37_18550</name>
</gene>
<dbReference type="RefSeq" id="WP_181761862.1">
    <property type="nucleotide sequence ID" value="NZ_BMCR01000001.1"/>
</dbReference>
<keyword evidence="5" id="KW-1185">Reference proteome</keyword>
<dbReference type="AlphaFoldDB" id="A0A838Y3X2"/>
<dbReference type="InterPro" id="IPR011059">
    <property type="entry name" value="Metal-dep_hydrolase_composite"/>
</dbReference>
<dbReference type="PANTHER" id="PTHR11113">
    <property type="entry name" value="N-ACETYLGLUCOSAMINE-6-PHOSPHATE DEACETYLASE"/>
    <property type="match status" value="1"/>
</dbReference>
<comment type="caution">
    <text evidence="4">The sequence shown here is derived from an EMBL/GenBank/DDBJ whole genome shotgun (WGS) entry which is preliminary data.</text>
</comment>
<reference evidence="4 5" key="2">
    <citation type="submission" date="2020-08" db="EMBL/GenBank/DDBJ databases">
        <title>Stappia taiwanensis sp. nov., isolated from a coastal thermal spring.</title>
        <authorList>
            <person name="Kampfer P."/>
        </authorList>
    </citation>
    <scope>NUCLEOTIDE SEQUENCE [LARGE SCALE GENOMIC DNA]</scope>
    <source>
        <strain evidence="4 5">DSM 23284</strain>
    </source>
</reference>
<evidence type="ECO:0000256" key="1">
    <source>
        <dbReference type="ARBA" id="ARBA00010716"/>
    </source>
</evidence>
<evidence type="ECO:0000313" key="4">
    <source>
        <dbReference type="EMBL" id="MBA4613663.1"/>
    </source>
</evidence>
<dbReference type="PANTHER" id="PTHR11113:SF14">
    <property type="entry name" value="N-ACETYLGLUCOSAMINE-6-PHOSPHATE DEACETYLASE"/>
    <property type="match status" value="1"/>
</dbReference>
<comment type="similarity">
    <text evidence="1">Belongs to the metallo-dependent hydrolases superfamily. NagA family.</text>
</comment>
<evidence type="ECO:0000259" key="3">
    <source>
        <dbReference type="Pfam" id="PF07969"/>
    </source>
</evidence>
<dbReference type="Gene3D" id="2.30.40.10">
    <property type="entry name" value="Urease, subunit C, domain 1"/>
    <property type="match status" value="1"/>
</dbReference>
<dbReference type="InterPro" id="IPR013108">
    <property type="entry name" value="Amidohydro_3"/>
</dbReference>
<dbReference type="Gene3D" id="3.30.1490.130">
    <property type="entry name" value="D-aminoacylase. Domain 3"/>
    <property type="match status" value="1"/>
</dbReference>
<reference evidence="4 5" key="1">
    <citation type="submission" date="2020-07" db="EMBL/GenBank/DDBJ databases">
        <authorList>
            <person name="Li M."/>
        </authorList>
    </citation>
    <scope>NUCLEOTIDE SEQUENCE [LARGE SCALE GENOMIC DNA]</scope>
    <source>
        <strain evidence="4 5">DSM 23284</strain>
    </source>
</reference>
<proteinExistence type="inferred from homology"/>
<sequence length="482" mass="51664">MTRKQCDTLLINAELFDGLGGPPVTGGVAIGGGQLLAIGDVSDWSAPDTRDLDGLCLAPGFIDVHTHDDLAVLNDSAMEPKITQGVTTVIVGNCGISLAPYKHPPKLVPPLGLLGDADDYRFGSFAAYRRAVDDAGVAVNVAALAGHGTLRAMVLADTDRPASRAEVDAMRGHLNEALTAGVLGLSTGLAYPVAKAAPTEEIVALSQELAAFPGALYVTHMRDERDGVEEAVGETIGIGRQAGVPVVISHHKCIGKQNYGRSVRTLSMIDKALRHQDIAMDVYPYEASSTVLLPELTRHAERILVINSRPHPEFNGMELSRVAEQMGCDDEEAARRLSPAMGVYFQMSPEDIRRIMSHPRTMIGSDGIPGPQSHPRLWGTFPRVLGRYVREDGVLPLEEAIRKMTSLPAQVFGMARRGRLQTGFSADLVAFNAETVLDLADYDTPDRPSTGIEHVFVNGRPVLTDGRVTGTRGGRFLARGAV</sequence>
<dbReference type="CDD" id="cd01297">
    <property type="entry name" value="D-aminoacylase"/>
    <property type="match status" value="1"/>
</dbReference>
<dbReference type="SUPFAM" id="SSF51556">
    <property type="entry name" value="Metallo-dependent hydrolases"/>
    <property type="match status" value="1"/>
</dbReference>
<keyword evidence="2" id="KW-0378">Hydrolase</keyword>
<dbReference type="InterPro" id="IPR023100">
    <property type="entry name" value="D-aminoacylase_insert_dom_sf"/>
</dbReference>
<evidence type="ECO:0000313" key="5">
    <source>
        <dbReference type="Proteomes" id="UP000559404"/>
    </source>
</evidence>
<dbReference type="GO" id="GO:0008448">
    <property type="term" value="F:N-acetylglucosamine-6-phosphate deacetylase activity"/>
    <property type="evidence" value="ECO:0007669"/>
    <property type="project" value="TreeGrafter"/>
</dbReference>